<dbReference type="Gene3D" id="3.40.50.150">
    <property type="entry name" value="Vaccinia Virus protein VP39"/>
    <property type="match status" value="1"/>
</dbReference>
<dbReference type="CDD" id="cd02440">
    <property type="entry name" value="AdoMet_MTases"/>
    <property type="match status" value="1"/>
</dbReference>
<evidence type="ECO:0000313" key="2">
    <source>
        <dbReference type="EMBL" id="RMX39182.1"/>
    </source>
</evidence>
<evidence type="ECO:0000259" key="1">
    <source>
        <dbReference type="Pfam" id="PF13649"/>
    </source>
</evidence>
<dbReference type="STRING" id="46731.A0A3M6TCR5"/>
<feature type="domain" description="Methyltransferase" evidence="1">
    <location>
        <begin position="79"/>
        <end position="171"/>
    </location>
</feature>
<dbReference type="SUPFAM" id="SSF53335">
    <property type="entry name" value="S-adenosyl-L-methionine-dependent methyltransferases"/>
    <property type="match status" value="1"/>
</dbReference>
<dbReference type="InterPro" id="IPR029063">
    <property type="entry name" value="SAM-dependent_MTases_sf"/>
</dbReference>
<dbReference type="AlphaFoldDB" id="A0A3M6TCR5"/>
<sequence length="230" mass="25795">MAAKSYQADFKRCYGGRLSNLSHKTTENEIQQIYDEWAKEYEKDVVVVARAIFHKPLAESLDEAIRKFLAGKEKDEMKIIDAAAGTGLIGVELNKLGYTNLCALDISPEMLNEAKKKNVYKKFICSSLSDRPNPEIAPEEFDALICGGSMLVGHIGPSALIEMIRIIKIGGLVCFNIRDGQLEDYQEKISELESLGSWKLISKTSLPFFESDDMPRETFLFICQVLDSAR</sequence>
<gene>
    <name evidence="2" type="ORF">pdam_00013551</name>
</gene>
<comment type="caution">
    <text evidence="2">The sequence shown here is derived from an EMBL/GenBank/DDBJ whole genome shotgun (WGS) entry which is preliminary data.</text>
</comment>
<dbReference type="Proteomes" id="UP000275408">
    <property type="component" value="Unassembled WGS sequence"/>
</dbReference>
<dbReference type="PANTHER" id="PTHR43591">
    <property type="entry name" value="METHYLTRANSFERASE"/>
    <property type="match status" value="1"/>
</dbReference>
<dbReference type="Pfam" id="PF13649">
    <property type="entry name" value="Methyltransf_25"/>
    <property type="match status" value="1"/>
</dbReference>
<organism evidence="2 3">
    <name type="scientific">Pocillopora damicornis</name>
    <name type="common">Cauliflower coral</name>
    <name type="synonym">Millepora damicornis</name>
    <dbReference type="NCBI Taxonomy" id="46731"/>
    <lineage>
        <taxon>Eukaryota</taxon>
        <taxon>Metazoa</taxon>
        <taxon>Cnidaria</taxon>
        <taxon>Anthozoa</taxon>
        <taxon>Hexacorallia</taxon>
        <taxon>Scleractinia</taxon>
        <taxon>Astrocoeniina</taxon>
        <taxon>Pocilloporidae</taxon>
        <taxon>Pocillopora</taxon>
    </lineage>
</organism>
<protein>
    <recommendedName>
        <fullName evidence="1">Methyltransferase domain-containing protein</fullName>
    </recommendedName>
</protein>
<dbReference type="PANTHER" id="PTHR43591:SF110">
    <property type="entry name" value="RHODANESE DOMAIN-CONTAINING PROTEIN"/>
    <property type="match status" value="1"/>
</dbReference>
<dbReference type="InterPro" id="IPR041698">
    <property type="entry name" value="Methyltransf_25"/>
</dbReference>
<proteinExistence type="predicted"/>
<evidence type="ECO:0000313" key="3">
    <source>
        <dbReference type="Proteomes" id="UP000275408"/>
    </source>
</evidence>
<accession>A0A3M6TCR5</accession>
<dbReference type="EMBL" id="RCHS01003850">
    <property type="protein sequence ID" value="RMX39182.1"/>
    <property type="molecule type" value="Genomic_DNA"/>
</dbReference>
<dbReference type="OrthoDB" id="5954086at2759"/>
<keyword evidence="3" id="KW-1185">Reference proteome</keyword>
<dbReference type="OMA" id="FFPLCDQ"/>
<reference evidence="2 3" key="1">
    <citation type="journal article" date="2018" name="Sci. Rep.">
        <title>Comparative analysis of the Pocillopora damicornis genome highlights role of immune system in coral evolution.</title>
        <authorList>
            <person name="Cunning R."/>
            <person name="Bay R.A."/>
            <person name="Gillette P."/>
            <person name="Baker A.C."/>
            <person name="Traylor-Knowles N."/>
        </authorList>
    </citation>
    <scope>NUCLEOTIDE SEQUENCE [LARGE SCALE GENOMIC DNA]</scope>
    <source>
        <strain evidence="2">RSMAS</strain>
        <tissue evidence="2">Whole animal</tissue>
    </source>
</reference>
<name>A0A3M6TCR5_POCDA</name>